<reference evidence="2" key="1">
    <citation type="submission" date="2023-06" db="EMBL/GenBank/DDBJ databases">
        <title>Genome sequence of Nocardioides sp. SOB44.</title>
        <authorList>
            <person name="Zhang G."/>
        </authorList>
    </citation>
    <scope>NUCLEOTIDE SEQUENCE</scope>
    <source>
        <strain evidence="2">SOB44</strain>
    </source>
</reference>
<name>A0ABT8TWN2_9ACTN</name>
<dbReference type="InterPro" id="IPR058548">
    <property type="entry name" value="MlaB-like_STAS"/>
</dbReference>
<accession>A0ABT8TWN2</accession>
<dbReference type="CDD" id="cd07043">
    <property type="entry name" value="STAS_anti-anti-sigma_factors"/>
    <property type="match status" value="1"/>
</dbReference>
<sequence>MSTMTTTHTGTLVAHLSTGLSCHGEVDIAVAGQLVDDCRAQLDDLALPAGSVFVVDLSGVTFMDSAGLEALLEVQELVEEYDLVCRVRRSSPAVQRIVELAERSEQLAWLDVPSRPGLVSPA</sequence>
<gene>
    <name evidence="2" type="ORF">QWJ41_16705</name>
</gene>
<dbReference type="SUPFAM" id="SSF52091">
    <property type="entry name" value="SpoIIaa-like"/>
    <property type="match status" value="1"/>
</dbReference>
<dbReference type="Gene3D" id="3.30.750.24">
    <property type="entry name" value="STAS domain"/>
    <property type="match status" value="1"/>
</dbReference>
<comment type="caution">
    <text evidence="2">The sequence shown here is derived from an EMBL/GenBank/DDBJ whole genome shotgun (WGS) entry which is preliminary data.</text>
</comment>
<dbReference type="InterPro" id="IPR002645">
    <property type="entry name" value="STAS_dom"/>
</dbReference>
<dbReference type="Pfam" id="PF13466">
    <property type="entry name" value="STAS_2"/>
    <property type="match status" value="1"/>
</dbReference>
<organism evidence="2 3">
    <name type="scientific">Nocardioides cremeus</name>
    <dbReference type="NCBI Taxonomy" id="3058044"/>
    <lineage>
        <taxon>Bacteria</taxon>
        <taxon>Bacillati</taxon>
        <taxon>Actinomycetota</taxon>
        <taxon>Actinomycetes</taxon>
        <taxon>Propionibacteriales</taxon>
        <taxon>Nocardioidaceae</taxon>
        <taxon>Nocardioides</taxon>
    </lineage>
</organism>
<evidence type="ECO:0000313" key="2">
    <source>
        <dbReference type="EMBL" id="MDO3397368.1"/>
    </source>
</evidence>
<keyword evidence="3" id="KW-1185">Reference proteome</keyword>
<dbReference type="EMBL" id="JAULSC010000020">
    <property type="protein sequence ID" value="MDO3397368.1"/>
    <property type="molecule type" value="Genomic_DNA"/>
</dbReference>
<evidence type="ECO:0000259" key="1">
    <source>
        <dbReference type="PROSITE" id="PS50801"/>
    </source>
</evidence>
<feature type="domain" description="STAS" evidence="1">
    <location>
        <begin position="24"/>
        <end position="101"/>
    </location>
</feature>
<dbReference type="RefSeq" id="WP_302709541.1">
    <property type="nucleotide sequence ID" value="NZ_JAULSC010000020.1"/>
</dbReference>
<dbReference type="PROSITE" id="PS50801">
    <property type="entry name" value="STAS"/>
    <property type="match status" value="1"/>
</dbReference>
<dbReference type="Proteomes" id="UP001168363">
    <property type="component" value="Unassembled WGS sequence"/>
</dbReference>
<evidence type="ECO:0000313" key="3">
    <source>
        <dbReference type="Proteomes" id="UP001168363"/>
    </source>
</evidence>
<dbReference type="InterPro" id="IPR036513">
    <property type="entry name" value="STAS_dom_sf"/>
</dbReference>
<proteinExistence type="predicted"/>
<protein>
    <submittedName>
        <fullName evidence="2">STAS domain-containing protein</fullName>
    </submittedName>
</protein>